<dbReference type="CDD" id="cd00143">
    <property type="entry name" value="PP2Cc"/>
    <property type="match status" value="1"/>
</dbReference>
<dbReference type="InterPro" id="IPR001932">
    <property type="entry name" value="PPM-type_phosphatase-like_dom"/>
</dbReference>
<name>A0A9D9N757_9FIRM</name>
<reference evidence="2" key="1">
    <citation type="submission" date="2020-10" db="EMBL/GenBank/DDBJ databases">
        <authorList>
            <person name="Gilroy R."/>
        </authorList>
    </citation>
    <scope>NUCLEOTIDE SEQUENCE</scope>
    <source>
        <strain evidence="2">E3-2379</strain>
    </source>
</reference>
<accession>A0A9D9N757</accession>
<comment type="caution">
    <text evidence="2">The sequence shown here is derived from an EMBL/GenBank/DDBJ whole genome shotgun (WGS) entry which is preliminary data.</text>
</comment>
<dbReference type="SMART" id="SM00332">
    <property type="entry name" value="PP2Cc"/>
    <property type="match status" value="1"/>
</dbReference>
<evidence type="ECO:0000259" key="1">
    <source>
        <dbReference type="PROSITE" id="PS51746"/>
    </source>
</evidence>
<dbReference type="Pfam" id="PF13672">
    <property type="entry name" value="PP2C_2"/>
    <property type="match status" value="1"/>
</dbReference>
<dbReference type="PROSITE" id="PS51746">
    <property type="entry name" value="PPM_2"/>
    <property type="match status" value="1"/>
</dbReference>
<dbReference type="Gene3D" id="3.60.40.10">
    <property type="entry name" value="PPM-type phosphatase domain"/>
    <property type="match status" value="1"/>
</dbReference>
<dbReference type="PANTHER" id="PTHR13832">
    <property type="entry name" value="PROTEIN PHOSPHATASE 2C"/>
    <property type="match status" value="1"/>
</dbReference>
<reference evidence="2" key="2">
    <citation type="journal article" date="2021" name="PeerJ">
        <title>Extensive microbial diversity within the chicken gut microbiome revealed by metagenomics and culture.</title>
        <authorList>
            <person name="Gilroy R."/>
            <person name="Ravi A."/>
            <person name="Getino M."/>
            <person name="Pursley I."/>
            <person name="Horton D.L."/>
            <person name="Alikhan N.F."/>
            <person name="Baker D."/>
            <person name="Gharbi K."/>
            <person name="Hall N."/>
            <person name="Watson M."/>
            <person name="Adriaenssens E.M."/>
            <person name="Foster-Nyarko E."/>
            <person name="Jarju S."/>
            <person name="Secka A."/>
            <person name="Antonio M."/>
            <person name="Oren A."/>
            <person name="Chaudhuri R.R."/>
            <person name="La Ragione R."/>
            <person name="Hildebrand F."/>
            <person name="Pallen M.J."/>
        </authorList>
    </citation>
    <scope>NUCLEOTIDE SEQUENCE</scope>
    <source>
        <strain evidence="2">E3-2379</strain>
    </source>
</reference>
<proteinExistence type="predicted"/>
<sequence length="239" mass="26943">MRSYGVTDVGRNRKTNQDYIFYSDEPVGMFPNLYIVADGMGGHNAGDYASNFSVNRFVELVQEMKDSHIVLVMREAIQRVNEELFQKAMSEEDYKGMGTTFVAAVIDGNAMYVMNIGDSRLYVAGQELVQITMDHSLVQEMIRGGGLNQEEARNHPIKNVITRAVGAEQQVTPDFFEVSLHKQEHILLCSDGLTNMVDEDEIMEIIEEEKVENQIVEKLVECANFYGGRDNISAIVVMQ</sequence>
<protein>
    <submittedName>
        <fullName evidence="2">Stp1/IreP family PP2C-type Ser/Thr phosphatase</fullName>
    </submittedName>
</protein>
<evidence type="ECO:0000313" key="3">
    <source>
        <dbReference type="Proteomes" id="UP000823618"/>
    </source>
</evidence>
<dbReference type="EMBL" id="JADIML010000058">
    <property type="protein sequence ID" value="MBO8462663.1"/>
    <property type="molecule type" value="Genomic_DNA"/>
</dbReference>
<dbReference type="InterPro" id="IPR036457">
    <property type="entry name" value="PPM-type-like_dom_sf"/>
</dbReference>
<dbReference type="GO" id="GO:0004722">
    <property type="term" value="F:protein serine/threonine phosphatase activity"/>
    <property type="evidence" value="ECO:0007669"/>
    <property type="project" value="InterPro"/>
</dbReference>
<dbReference type="PANTHER" id="PTHR13832:SF860">
    <property type="entry name" value="PROTEIN PHOSPHATASE PHPP"/>
    <property type="match status" value="1"/>
</dbReference>
<organism evidence="2 3">
    <name type="scientific">Candidatus Scybalomonas excrementavium</name>
    <dbReference type="NCBI Taxonomy" id="2840943"/>
    <lineage>
        <taxon>Bacteria</taxon>
        <taxon>Bacillati</taxon>
        <taxon>Bacillota</taxon>
        <taxon>Clostridia</taxon>
        <taxon>Lachnospirales</taxon>
        <taxon>Lachnospiraceae</taxon>
        <taxon>Lachnospiraceae incertae sedis</taxon>
        <taxon>Candidatus Scybalomonas</taxon>
    </lineage>
</organism>
<dbReference type="SUPFAM" id="SSF81606">
    <property type="entry name" value="PP2C-like"/>
    <property type="match status" value="1"/>
</dbReference>
<dbReference type="Proteomes" id="UP000823618">
    <property type="component" value="Unassembled WGS sequence"/>
</dbReference>
<dbReference type="InterPro" id="IPR015655">
    <property type="entry name" value="PP2C"/>
</dbReference>
<dbReference type="SMART" id="SM00331">
    <property type="entry name" value="PP2C_SIG"/>
    <property type="match status" value="1"/>
</dbReference>
<dbReference type="AlphaFoldDB" id="A0A9D9N757"/>
<evidence type="ECO:0000313" key="2">
    <source>
        <dbReference type="EMBL" id="MBO8462663.1"/>
    </source>
</evidence>
<gene>
    <name evidence="2" type="ORF">IAC13_01885</name>
</gene>
<feature type="domain" description="PPM-type phosphatase" evidence="1">
    <location>
        <begin position="3"/>
        <end position="239"/>
    </location>
</feature>
<dbReference type="NCBIfam" id="NF033484">
    <property type="entry name" value="Stp1_PP2C_phos"/>
    <property type="match status" value="1"/>
</dbReference>